<feature type="region of interest" description="Disordered" evidence="1">
    <location>
        <begin position="1"/>
        <end position="30"/>
    </location>
</feature>
<dbReference type="EMBL" id="OZ037954">
    <property type="protein sequence ID" value="CAL1698862.1"/>
    <property type="molecule type" value="Genomic_DNA"/>
</dbReference>
<organism evidence="3 4">
    <name type="scientific">Somion occarium</name>
    <dbReference type="NCBI Taxonomy" id="3059160"/>
    <lineage>
        <taxon>Eukaryota</taxon>
        <taxon>Fungi</taxon>
        <taxon>Dikarya</taxon>
        <taxon>Basidiomycota</taxon>
        <taxon>Agaricomycotina</taxon>
        <taxon>Agaricomycetes</taxon>
        <taxon>Polyporales</taxon>
        <taxon>Cerrenaceae</taxon>
        <taxon>Somion</taxon>
    </lineage>
</organism>
<evidence type="ECO:0000313" key="4">
    <source>
        <dbReference type="Proteomes" id="UP001497453"/>
    </source>
</evidence>
<dbReference type="InterPro" id="IPR053185">
    <property type="entry name" value="SET_domain_protein"/>
</dbReference>
<evidence type="ECO:0000256" key="1">
    <source>
        <dbReference type="SAM" id="MobiDB-lite"/>
    </source>
</evidence>
<dbReference type="PROSITE" id="PS50280">
    <property type="entry name" value="SET"/>
    <property type="match status" value="1"/>
</dbReference>
<feature type="compositionally biased region" description="Low complexity" evidence="1">
    <location>
        <begin position="11"/>
        <end position="27"/>
    </location>
</feature>
<evidence type="ECO:0000313" key="3">
    <source>
        <dbReference type="EMBL" id="CAL1698862.1"/>
    </source>
</evidence>
<dbReference type="SUPFAM" id="SSF82199">
    <property type="entry name" value="SET domain"/>
    <property type="match status" value="1"/>
</dbReference>
<protein>
    <recommendedName>
        <fullName evidence="2">SET domain-containing protein</fullName>
    </recommendedName>
</protein>
<dbReference type="InterPro" id="IPR011990">
    <property type="entry name" value="TPR-like_helical_dom_sf"/>
</dbReference>
<gene>
    <name evidence="3" type="ORF">GFSPODELE1_LOCUS2363</name>
</gene>
<dbReference type="Gene3D" id="1.25.40.10">
    <property type="entry name" value="Tetratricopeptide repeat domain"/>
    <property type="match status" value="1"/>
</dbReference>
<accession>A0ABP1CXK5</accession>
<keyword evidence="4" id="KW-1185">Reference proteome</keyword>
<dbReference type="InterPro" id="IPR001214">
    <property type="entry name" value="SET_dom"/>
</dbReference>
<sequence>MRRGFLKNEYAKTVTAKPPTAPPQTKAKQTKKTVVKVPSESLHNAEDDAPIKLAMPEGDIASLNLNLVTLPMPNFLRPEPMSICLIWPIQKQKILALPGFPVRFVPPPRVLYEIKPIPGAGMGMVATQDIEVGDLIVRERPLIIMVQGIPYDKRHPEYARIQTEMPITALSEENRSAFYALHNCKGDKAPFPAAGIIDTNAIGIGALPGFENDCAAVCKDISRCNHSCSPNAVYHWHLQSFSEELRAIRPIAKGEEIVITYTPLRCPHRERQASLEQSYGFKCTCRICSLPAEESRRSDARRRLLVIASTKNKSGDDTELKAWIKDMNAPDNVIIERCKKMLDLMDQEGWYDENYWPVYFERIVKAYLALGDAENAKTWAEKAAALTIAFTGEDKGWSRVVAHPQDTEWWNLRTMAHSAEPLSPI</sequence>
<dbReference type="PANTHER" id="PTHR47332">
    <property type="entry name" value="SET DOMAIN-CONTAINING PROTEIN 5"/>
    <property type="match status" value="1"/>
</dbReference>
<dbReference type="CDD" id="cd20071">
    <property type="entry name" value="SET_SMYD"/>
    <property type="match status" value="1"/>
</dbReference>
<dbReference type="PANTHER" id="PTHR47332:SF4">
    <property type="entry name" value="SET DOMAIN-CONTAINING PROTEIN 5"/>
    <property type="match status" value="1"/>
</dbReference>
<evidence type="ECO:0000259" key="2">
    <source>
        <dbReference type="PROSITE" id="PS50280"/>
    </source>
</evidence>
<feature type="domain" description="SET" evidence="2">
    <location>
        <begin position="107"/>
        <end position="262"/>
    </location>
</feature>
<dbReference type="Gene3D" id="2.170.270.10">
    <property type="entry name" value="SET domain"/>
    <property type="match status" value="1"/>
</dbReference>
<dbReference type="Pfam" id="PF00856">
    <property type="entry name" value="SET"/>
    <property type="match status" value="1"/>
</dbReference>
<dbReference type="Proteomes" id="UP001497453">
    <property type="component" value="Chromosome 11"/>
</dbReference>
<name>A0ABP1CXK5_9APHY</name>
<reference evidence="4" key="1">
    <citation type="submission" date="2024-04" db="EMBL/GenBank/DDBJ databases">
        <authorList>
            <person name="Shaw F."/>
            <person name="Minotto A."/>
        </authorList>
    </citation>
    <scope>NUCLEOTIDE SEQUENCE [LARGE SCALE GENOMIC DNA]</scope>
</reference>
<proteinExistence type="predicted"/>
<dbReference type="InterPro" id="IPR046341">
    <property type="entry name" value="SET_dom_sf"/>
</dbReference>
<dbReference type="SMART" id="SM00317">
    <property type="entry name" value="SET"/>
    <property type="match status" value="1"/>
</dbReference>